<proteinExistence type="predicted"/>
<dbReference type="Gene3D" id="2.60.40.10">
    <property type="entry name" value="Immunoglobulins"/>
    <property type="match status" value="1"/>
</dbReference>
<dbReference type="EMBL" id="KK115030">
    <property type="protein sequence ID" value="KFM63997.1"/>
    <property type="molecule type" value="Genomic_DNA"/>
</dbReference>
<feature type="non-terminal residue" evidence="2">
    <location>
        <position position="201"/>
    </location>
</feature>
<evidence type="ECO:0000313" key="3">
    <source>
        <dbReference type="Proteomes" id="UP000054359"/>
    </source>
</evidence>
<gene>
    <name evidence="2" type="ORF">X975_14787</name>
</gene>
<evidence type="ECO:0000256" key="1">
    <source>
        <dbReference type="SAM" id="MobiDB-lite"/>
    </source>
</evidence>
<reference evidence="2 3" key="1">
    <citation type="submission" date="2013-11" db="EMBL/GenBank/DDBJ databases">
        <title>Genome sequencing of Stegodyphus mimosarum.</title>
        <authorList>
            <person name="Bechsgaard J."/>
        </authorList>
    </citation>
    <scope>NUCLEOTIDE SEQUENCE [LARGE SCALE GENOMIC DNA]</scope>
</reference>
<keyword evidence="2" id="KW-0675">Receptor</keyword>
<keyword evidence="3" id="KW-1185">Reference proteome</keyword>
<dbReference type="STRING" id="407821.A0A087TFV8"/>
<name>A0A087TFV8_STEMI</name>
<protein>
    <submittedName>
        <fullName evidence="2">Insulin receptor</fullName>
    </submittedName>
</protein>
<feature type="compositionally biased region" description="Low complexity" evidence="1">
    <location>
        <begin position="111"/>
        <end position="135"/>
    </location>
</feature>
<dbReference type="OrthoDB" id="10641068at2759"/>
<dbReference type="AlphaFoldDB" id="A0A087TFV8"/>
<dbReference type="Proteomes" id="UP000054359">
    <property type="component" value="Unassembled WGS sequence"/>
</dbReference>
<accession>A0A087TFV8</accession>
<sequence length="201" mass="23081">MVMSDIKKSDKEKSTVIDEIVAEEKKKYTELNKECCSCSKSKTSVFQEEEAEAQIQFEDYIHNNVFQKNPNQAQRSNQNESDLQYFIKPTTTSIWDLSTEFFNDTFTSPSRRLSSTSTTTAATTTTEDTTNITSSPSPFEEGHFQYIVYNATFFAVKHLHHFTEYRIEVKACHDKPSEKPVLIDYDQCSSQAITTVRTHPL</sequence>
<feature type="region of interest" description="Disordered" evidence="1">
    <location>
        <begin position="111"/>
        <end position="136"/>
    </location>
</feature>
<evidence type="ECO:0000313" key="2">
    <source>
        <dbReference type="EMBL" id="KFM63997.1"/>
    </source>
</evidence>
<dbReference type="InterPro" id="IPR013783">
    <property type="entry name" value="Ig-like_fold"/>
</dbReference>
<organism evidence="2 3">
    <name type="scientific">Stegodyphus mimosarum</name>
    <name type="common">African social velvet spider</name>
    <dbReference type="NCBI Taxonomy" id="407821"/>
    <lineage>
        <taxon>Eukaryota</taxon>
        <taxon>Metazoa</taxon>
        <taxon>Ecdysozoa</taxon>
        <taxon>Arthropoda</taxon>
        <taxon>Chelicerata</taxon>
        <taxon>Arachnida</taxon>
        <taxon>Araneae</taxon>
        <taxon>Araneomorphae</taxon>
        <taxon>Entelegynae</taxon>
        <taxon>Eresoidea</taxon>
        <taxon>Eresidae</taxon>
        <taxon>Stegodyphus</taxon>
    </lineage>
</organism>